<sequence length="1177" mass="130711">MAPTIWPNASPNQLRALAGVPKLTCFMSIIGSCYIIFDISRLQRRNTYHRVVFGMNVLDLLALLAWFFTTWPIPADTPGVYGAVGNQRTCDVQGFFSQLSIATVLYNACLSLYFMLVIRYGWTEKRIQDARLEYYVHFVCIGVGIGTAVASQILGLYNPAGWQCWMNSAPVGCTESWIIDHGYGTKEDPDYMPCERGDNANFYVWFFFYFPLWVCILVASGALYQVYAAYRRQDEIAEKWRQKLLKSGKSSRKVVVSGVGAITNKFNEIAAAATAATQRKKKRRRPSAQPTFTPSQKRHMRKQRSLNDVSSGSNMQSSGRHHSMRRQRSLDALSSSRQSMLHNTSEPSQTGVRGNPPYARSLSNSSSLLSYSTNGGTTSKKLPPVLGGHLYSGKGYQSRFVALQSSVDKAVDSLRRRSRDSQKRKQVNAKTQMVTTQALLYLCSFYSAWFFQSIMRIQEMTTEPGIPYFHWVFLSAIFVPLQGLMNFIVYIRPKYLQIRREKRRREAIEKQRKKQQLEAKKTSLPGSTLGTIGGGSSSALLTTSSMADSNHKPVVAVWTEADIERMKKTSVENGDENGENVDGDELDESLHVGDDAVDSLFQSLHTPRKATPNQKRPKLARSNSSNSNLLSMRSRSKELRVPEDDVKDEIEMMKQLHASVSFASDGHVLLSPQQLRLQEEAQRLESRQEQQAQQTQQQHEEGVEQAESQQASQAQGQTGRGWLSSSILRRFRKSSSIDSSASSSQQVQNYAMEKGPLDTSSLSFPAPLGSEQPGSEPQPFEGNNSFKTAADMSFQSANASFKTAGDMSFSSLQSSVTTSFKSPVNSSHSANTARSSQSGFKTPVTSSHSVNASKAAQSGGKDAPQISDESAGSPRRRVSFAGNLQRLSIAEESSDSDDEFYNDEASGVSNPTRSSTTIPRIRRPTGKSLKHSHSMNPVVKSSRKRVVRQSKTNPDDIESMRSSVTSRASRDRVSSSDLTSQRSRLSIASVPVKSKPPRRHSPQRSSEPADPLNRGASMDDSSHSLTGSAHFVIQRISDSFSRQELMMKSKGTWMSTKRGASKLVKGTVRGTFNRVKSIRNFASDFKEALKTTDADDWATALGGSLLDSSDEEDNAADTRRRQDVEMATSSGRRRKARFYDEREEEKEEIEPIAEEHTETSRGDAEELANRGSLKSVA</sequence>
<evidence type="ECO:0000256" key="5">
    <source>
        <dbReference type="SAM" id="MobiDB-lite"/>
    </source>
</evidence>
<organism evidence="7 8">
    <name type="scientific">Seminavis robusta</name>
    <dbReference type="NCBI Taxonomy" id="568900"/>
    <lineage>
        <taxon>Eukaryota</taxon>
        <taxon>Sar</taxon>
        <taxon>Stramenopiles</taxon>
        <taxon>Ochrophyta</taxon>
        <taxon>Bacillariophyta</taxon>
        <taxon>Bacillariophyceae</taxon>
        <taxon>Bacillariophycidae</taxon>
        <taxon>Naviculales</taxon>
        <taxon>Naviculaceae</taxon>
        <taxon>Seminavis</taxon>
    </lineage>
</organism>
<dbReference type="PANTHER" id="PTHR23112">
    <property type="entry name" value="G PROTEIN-COUPLED RECEPTOR 157-RELATED"/>
    <property type="match status" value="1"/>
</dbReference>
<comment type="caution">
    <text evidence="7">The sequence shown here is derived from an EMBL/GenBank/DDBJ whole genome shotgun (WGS) entry which is preliminary data.</text>
</comment>
<feature type="transmembrane region" description="Helical" evidence="6">
    <location>
        <begin position="433"/>
        <end position="451"/>
    </location>
</feature>
<dbReference type="GO" id="GO:0005886">
    <property type="term" value="C:plasma membrane"/>
    <property type="evidence" value="ECO:0007669"/>
    <property type="project" value="TreeGrafter"/>
</dbReference>
<dbReference type="EMBL" id="CAICTM010001347">
    <property type="protein sequence ID" value="CAB9522855.1"/>
    <property type="molecule type" value="Genomic_DNA"/>
</dbReference>
<evidence type="ECO:0000256" key="2">
    <source>
        <dbReference type="ARBA" id="ARBA00022692"/>
    </source>
</evidence>
<feature type="region of interest" description="Disordered" evidence="5">
    <location>
        <begin position="755"/>
        <end position="791"/>
    </location>
</feature>
<evidence type="ECO:0000313" key="8">
    <source>
        <dbReference type="Proteomes" id="UP001153069"/>
    </source>
</evidence>
<reference evidence="7" key="1">
    <citation type="submission" date="2020-06" db="EMBL/GenBank/DDBJ databases">
        <authorList>
            <consortium name="Plant Systems Biology data submission"/>
        </authorList>
    </citation>
    <scope>NUCLEOTIDE SEQUENCE</scope>
    <source>
        <strain evidence="7">D6</strain>
    </source>
</reference>
<feature type="compositionally biased region" description="Polar residues" evidence="5">
    <location>
        <begin position="306"/>
        <end position="318"/>
    </location>
</feature>
<dbReference type="PANTHER" id="PTHR23112:SF0">
    <property type="entry name" value="TRANSMEMBRANE PROTEIN 116"/>
    <property type="match status" value="1"/>
</dbReference>
<feature type="compositionally biased region" description="Acidic residues" evidence="5">
    <location>
        <begin position="892"/>
        <end position="902"/>
    </location>
</feature>
<accession>A0A9N8EM57</accession>
<evidence type="ECO:0000256" key="1">
    <source>
        <dbReference type="ARBA" id="ARBA00004141"/>
    </source>
</evidence>
<evidence type="ECO:0000256" key="4">
    <source>
        <dbReference type="ARBA" id="ARBA00023136"/>
    </source>
</evidence>
<feature type="transmembrane region" description="Helical" evidence="6">
    <location>
        <begin position="134"/>
        <end position="157"/>
    </location>
</feature>
<feature type="transmembrane region" description="Helical" evidence="6">
    <location>
        <begin position="20"/>
        <end position="39"/>
    </location>
</feature>
<gene>
    <name evidence="7" type="ORF">SEMRO_1349_G265110.1</name>
</gene>
<dbReference type="Gene3D" id="1.20.1070.10">
    <property type="entry name" value="Rhodopsin 7-helix transmembrane proteins"/>
    <property type="match status" value="1"/>
</dbReference>
<feature type="region of interest" description="Disordered" evidence="5">
    <location>
        <begin position="273"/>
        <end position="384"/>
    </location>
</feature>
<feature type="compositionally biased region" description="Polar residues" evidence="5">
    <location>
        <begin position="823"/>
        <end position="856"/>
    </location>
</feature>
<feature type="transmembrane region" description="Helical" evidence="6">
    <location>
        <begin position="202"/>
        <end position="224"/>
    </location>
</feature>
<feature type="compositionally biased region" description="Low complexity" evidence="5">
    <location>
        <begin position="620"/>
        <end position="633"/>
    </location>
</feature>
<feature type="region of interest" description="Disordered" evidence="5">
    <location>
        <begin position="812"/>
        <end position="1024"/>
    </location>
</feature>
<dbReference type="GO" id="GO:0004930">
    <property type="term" value="F:G protein-coupled receptor activity"/>
    <property type="evidence" value="ECO:0007669"/>
    <property type="project" value="TreeGrafter"/>
</dbReference>
<feature type="compositionally biased region" description="Polar residues" evidence="5">
    <location>
        <begin position="781"/>
        <end position="791"/>
    </location>
</feature>
<feature type="compositionally biased region" description="Acidic residues" evidence="5">
    <location>
        <begin position="1141"/>
        <end position="1152"/>
    </location>
</feature>
<feature type="transmembrane region" description="Helical" evidence="6">
    <location>
        <begin position="104"/>
        <end position="122"/>
    </location>
</feature>
<feature type="region of interest" description="Disordered" evidence="5">
    <location>
        <begin position="1102"/>
        <end position="1177"/>
    </location>
</feature>
<name>A0A9N8EM57_9STRA</name>
<feature type="compositionally biased region" description="Basic and acidic residues" evidence="5">
    <location>
        <begin position="1153"/>
        <end position="1168"/>
    </location>
</feature>
<feature type="compositionally biased region" description="Low complexity" evidence="5">
    <location>
        <begin position="705"/>
        <end position="717"/>
    </location>
</feature>
<feature type="compositionally biased region" description="Basic residues" evidence="5">
    <location>
        <begin position="920"/>
        <end position="933"/>
    </location>
</feature>
<feature type="compositionally biased region" description="Low complexity" evidence="5">
    <location>
        <begin position="361"/>
        <end position="379"/>
    </location>
</feature>
<evidence type="ECO:0000313" key="7">
    <source>
        <dbReference type="EMBL" id="CAB9522855.1"/>
    </source>
</evidence>
<dbReference type="SUPFAM" id="SSF81321">
    <property type="entry name" value="Family A G protein-coupled receptor-like"/>
    <property type="match status" value="1"/>
</dbReference>
<feature type="compositionally biased region" description="Basic and acidic residues" evidence="5">
    <location>
        <begin position="507"/>
        <end position="521"/>
    </location>
</feature>
<comment type="subcellular location">
    <subcellularLocation>
        <location evidence="1">Membrane</location>
        <topology evidence="1">Multi-pass membrane protein</topology>
    </subcellularLocation>
</comment>
<dbReference type="AlphaFoldDB" id="A0A9N8EM57"/>
<keyword evidence="8" id="KW-1185">Reference proteome</keyword>
<feature type="compositionally biased region" description="Low complexity" evidence="5">
    <location>
        <begin position="812"/>
        <end position="822"/>
    </location>
</feature>
<feature type="transmembrane region" description="Helical" evidence="6">
    <location>
        <begin position="471"/>
        <end position="491"/>
    </location>
</feature>
<evidence type="ECO:0008006" key="9">
    <source>
        <dbReference type="Google" id="ProtNLM"/>
    </source>
</evidence>
<feature type="compositionally biased region" description="Acidic residues" evidence="5">
    <location>
        <begin position="573"/>
        <end position="587"/>
    </location>
</feature>
<feature type="transmembrane region" description="Helical" evidence="6">
    <location>
        <begin position="51"/>
        <end position="69"/>
    </location>
</feature>
<feature type="region of interest" description="Disordered" evidence="5">
    <location>
        <begin position="681"/>
        <end position="721"/>
    </location>
</feature>
<keyword evidence="2 6" id="KW-0812">Transmembrane</keyword>
<protein>
    <recommendedName>
        <fullName evidence="9">G-protein coupled receptors family 2 profile 2 domain-containing protein</fullName>
    </recommendedName>
</protein>
<feature type="compositionally biased region" description="Polar residues" evidence="5">
    <location>
        <begin position="332"/>
        <end position="352"/>
    </location>
</feature>
<feature type="region of interest" description="Disordered" evidence="5">
    <location>
        <begin position="507"/>
        <end position="531"/>
    </location>
</feature>
<evidence type="ECO:0000256" key="3">
    <source>
        <dbReference type="ARBA" id="ARBA00022989"/>
    </source>
</evidence>
<keyword evidence="4 6" id="KW-0472">Membrane</keyword>
<feature type="region of interest" description="Disordered" evidence="5">
    <location>
        <begin position="605"/>
        <end position="642"/>
    </location>
</feature>
<dbReference type="GO" id="GO:0007189">
    <property type="term" value="P:adenylate cyclase-activating G protein-coupled receptor signaling pathway"/>
    <property type="evidence" value="ECO:0007669"/>
    <property type="project" value="TreeGrafter"/>
</dbReference>
<keyword evidence="3 6" id="KW-1133">Transmembrane helix</keyword>
<proteinExistence type="predicted"/>
<evidence type="ECO:0000256" key="6">
    <source>
        <dbReference type="SAM" id="Phobius"/>
    </source>
</evidence>
<feature type="region of interest" description="Disordered" evidence="5">
    <location>
        <begin position="568"/>
        <end position="587"/>
    </location>
</feature>
<dbReference type="Proteomes" id="UP001153069">
    <property type="component" value="Unassembled WGS sequence"/>
</dbReference>